<evidence type="ECO:0000313" key="2">
    <source>
        <dbReference type="Proteomes" id="UP001497680"/>
    </source>
</evidence>
<keyword evidence="2" id="KW-1185">Reference proteome</keyword>
<protein>
    <submittedName>
        <fullName evidence="1">Uncharacterized protein</fullName>
    </submittedName>
</protein>
<proteinExistence type="predicted"/>
<sequence length="151" mass="16410">MASYLGLEKNVSYWTIPAALFLALLPRVYSGLTGPGTKVFDPTNPRTFAARLDSADIDKKLRLRLQRAEAVVANAFETLGLYAASVTAGNAAGVSANTMNTLSLGYLASRVLYTWVYIWGQENRKITPLRTIVWGVGIGLCMTMFIAASRS</sequence>
<organism evidence="1 2">
    <name type="scientific">Hypoxylon rubiginosum</name>
    <dbReference type="NCBI Taxonomy" id="110542"/>
    <lineage>
        <taxon>Eukaryota</taxon>
        <taxon>Fungi</taxon>
        <taxon>Dikarya</taxon>
        <taxon>Ascomycota</taxon>
        <taxon>Pezizomycotina</taxon>
        <taxon>Sordariomycetes</taxon>
        <taxon>Xylariomycetidae</taxon>
        <taxon>Xylariales</taxon>
        <taxon>Hypoxylaceae</taxon>
        <taxon>Hypoxylon</taxon>
    </lineage>
</organism>
<accession>A0ACC0D240</accession>
<evidence type="ECO:0000313" key="1">
    <source>
        <dbReference type="EMBL" id="KAI6086633.1"/>
    </source>
</evidence>
<dbReference type="Proteomes" id="UP001497680">
    <property type="component" value="Unassembled WGS sequence"/>
</dbReference>
<gene>
    <name evidence="1" type="ORF">F4821DRAFT_126988</name>
</gene>
<comment type="caution">
    <text evidence="1">The sequence shown here is derived from an EMBL/GenBank/DDBJ whole genome shotgun (WGS) entry which is preliminary data.</text>
</comment>
<reference evidence="1 2" key="1">
    <citation type="journal article" date="2022" name="New Phytol.">
        <title>Ecological generalism drives hyperdiversity of secondary metabolite gene clusters in xylarialean endophytes.</title>
        <authorList>
            <person name="Franco M.E.E."/>
            <person name="Wisecaver J.H."/>
            <person name="Arnold A.E."/>
            <person name="Ju Y.M."/>
            <person name="Slot J.C."/>
            <person name="Ahrendt S."/>
            <person name="Moore L.P."/>
            <person name="Eastman K.E."/>
            <person name="Scott K."/>
            <person name="Konkel Z."/>
            <person name="Mondo S.J."/>
            <person name="Kuo A."/>
            <person name="Hayes R.D."/>
            <person name="Haridas S."/>
            <person name="Andreopoulos B."/>
            <person name="Riley R."/>
            <person name="LaButti K."/>
            <person name="Pangilinan J."/>
            <person name="Lipzen A."/>
            <person name="Amirebrahimi M."/>
            <person name="Yan J."/>
            <person name="Adam C."/>
            <person name="Keymanesh K."/>
            <person name="Ng V."/>
            <person name="Louie K."/>
            <person name="Northen T."/>
            <person name="Drula E."/>
            <person name="Henrissat B."/>
            <person name="Hsieh H.M."/>
            <person name="Youens-Clark K."/>
            <person name="Lutzoni F."/>
            <person name="Miadlikowska J."/>
            <person name="Eastwood D.C."/>
            <person name="Hamelin R.C."/>
            <person name="Grigoriev I.V."/>
            <person name="U'Ren J.M."/>
        </authorList>
    </citation>
    <scope>NUCLEOTIDE SEQUENCE [LARGE SCALE GENOMIC DNA]</scope>
    <source>
        <strain evidence="1 2">ER1909</strain>
    </source>
</reference>
<dbReference type="EMBL" id="MU394314">
    <property type="protein sequence ID" value="KAI6086633.1"/>
    <property type="molecule type" value="Genomic_DNA"/>
</dbReference>
<name>A0ACC0D240_9PEZI</name>